<dbReference type="Proteomes" id="UP000226592">
    <property type="component" value="Unassembled WGS sequence"/>
</dbReference>
<dbReference type="AlphaFoldDB" id="A0A2D6M1H8"/>
<evidence type="ECO:0000313" key="1">
    <source>
        <dbReference type="EMBL" id="MAG22280.1"/>
    </source>
</evidence>
<evidence type="ECO:0000313" key="2">
    <source>
        <dbReference type="Proteomes" id="UP000226592"/>
    </source>
</evidence>
<comment type="caution">
    <text evidence="1">The sequence shown here is derived from an EMBL/GenBank/DDBJ whole genome shotgun (WGS) entry which is preliminary data.</text>
</comment>
<reference evidence="2" key="1">
    <citation type="submission" date="2017-09" db="EMBL/GenBank/DDBJ databases">
        <title>The Reconstruction of 2,631 Draft Metagenome-Assembled Genomes from the Global Oceans.</title>
        <authorList>
            <person name="Tully B.J."/>
            <person name="Graham E.D."/>
            <person name="Heidelberg J.F."/>
        </authorList>
    </citation>
    <scope>NUCLEOTIDE SEQUENCE [LARGE SCALE GENOMIC DNA]</scope>
</reference>
<accession>A0A2D6M1H8</accession>
<sequence length="107" mass="12664">MGKLFDETILEFTRKGVVDRVKFLRGLRKKVMPSQLKRIHQNDKKVMAELFLPRWVSWDLLYDWASDFKEESAGRDCALCENKSEIGIDFSEKFICDNCFVKLKNLR</sequence>
<protein>
    <submittedName>
        <fullName evidence="1">Uncharacterized protein</fullName>
    </submittedName>
</protein>
<organism evidence="1 2">
    <name type="scientific">Candidatus Iainarchaeum sp</name>
    <dbReference type="NCBI Taxonomy" id="3101447"/>
    <lineage>
        <taxon>Archaea</taxon>
        <taxon>Candidatus Iainarchaeota</taxon>
        <taxon>Candidatus Iainarchaeia</taxon>
        <taxon>Candidatus Iainarchaeales</taxon>
        <taxon>Candidatus Iainarchaeaceae</taxon>
        <taxon>Candidatus Iainarchaeum</taxon>
    </lineage>
</organism>
<dbReference type="EMBL" id="NZBU01000009">
    <property type="protein sequence ID" value="MAG22280.1"/>
    <property type="molecule type" value="Genomic_DNA"/>
</dbReference>
<name>A0A2D6M1H8_9ARCH</name>
<proteinExistence type="predicted"/>
<gene>
    <name evidence="1" type="ORF">CL943_03180</name>
</gene>